<organism evidence="1 2">
    <name type="scientific">Bifidobacterium animalis subsp. lactis CNCM I-2494</name>
    <dbReference type="NCBI Taxonomy" id="1042403"/>
    <lineage>
        <taxon>Bacteria</taxon>
        <taxon>Bacillati</taxon>
        <taxon>Actinomycetota</taxon>
        <taxon>Actinomycetes</taxon>
        <taxon>Bifidobacteriales</taxon>
        <taxon>Bifidobacteriaceae</taxon>
        <taxon>Bifidobacterium</taxon>
    </lineage>
</organism>
<proteinExistence type="predicted"/>
<name>A0A806FKK7_BIFAN</name>
<reference evidence="1 2" key="1">
    <citation type="journal article" date="2011" name="J. Bacteriol.">
        <title>Genome Sequence of the Probiotic Strain Bifidobacterium animalis subsp. lactis CNCM I-2494.</title>
        <authorList>
            <person name="Chervaux C."/>
            <person name="Grimaldi C."/>
            <person name="Bolotin A."/>
            <person name="Quinquis B."/>
            <person name="Legrain-Raspaud S."/>
            <person name="van Hylckama Vlieg J.E."/>
            <person name="Denariaz G."/>
            <person name="Smokvina T."/>
        </authorList>
    </citation>
    <scope>NUCLEOTIDE SEQUENCE [LARGE SCALE GENOMIC DNA]</scope>
    <source>
        <strain evidence="1 2">CNCM I-2494</strain>
    </source>
</reference>
<evidence type="ECO:0000313" key="2">
    <source>
        <dbReference type="Proteomes" id="UP000008394"/>
    </source>
</evidence>
<dbReference type="AlphaFoldDB" id="A0A806FKK7"/>
<dbReference type="Proteomes" id="UP000008394">
    <property type="component" value="Chromosome"/>
</dbReference>
<dbReference type="EMBL" id="CP002915">
    <property type="protein sequence ID" value="AEK30839.1"/>
    <property type="molecule type" value="Genomic_DNA"/>
</dbReference>
<dbReference type="KEGG" id="bnm:BALAC2494_01361"/>
<gene>
    <name evidence="1" type="ORF">BALAC2494_01361</name>
</gene>
<accession>A0A806FKK7</accession>
<protein>
    <submittedName>
        <fullName evidence="1">Uncharacterized protein</fullName>
    </submittedName>
</protein>
<sequence>MYMSSLQGFEVVSPNTASGRSVLTVTKNYARLNKNAVLELGRPEFIEFFINPTTKQFAFKACEESNPNAIPFFIPGKTTASVTLNQQFVLDAMGPYFEFPEVEDDQEAYAQIKGTLLNSEDMLVFNAAKAEQGVMKKRGRKKGQKVKVSEA</sequence>
<evidence type="ECO:0000313" key="1">
    <source>
        <dbReference type="EMBL" id="AEK30839.1"/>
    </source>
</evidence>